<dbReference type="Proteomes" id="UP000325315">
    <property type="component" value="Unassembled WGS sequence"/>
</dbReference>
<comment type="caution">
    <text evidence="2">The sequence shown here is derived from an EMBL/GenBank/DDBJ whole genome shotgun (WGS) entry which is preliminary data.</text>
</comment>
<accession>A0A5B6VXS2</accession>
<feature type="region of interest" description="Disordered" evidence="1">
    <location>
        <begin position="1"/>
        <end position="49"/>
    </location>
</feature>
<keyword evidence="3" id="KW-1185">Reference proteome</keyword>
<feature type="compositionally biased region" description="Basic and acidic residues" evidence="1">
    <location>
        <begin position="19"/>
        <end position="32"/>
    </location>
</feature>
<reference evidence="3" key="1">
    <citation type="journal article" date="2019" name="Plant Biotechnol. J.">
        <title>Genome sequencing of the Australian wild diploid species Gossypium australe highlights disease resistance and delayed gland morphogenesis.</title>
        <authorList>
            <person name="Cai Y."/>
            <person name="Cai X."/>
            <person name="Wang Q."/>
            <person name="Wang P."/>
            <person name="Zhang Y."/>
            <person name="Cai C."/>
            <person name="Xu Y."/>
            <person name="Wang K."/>
            <person name="Zhou Z."/>
            <person name="Wang C."/>
            <person name="Geng S."/>
            <person name="Li B."/>
            <person name="Dong Q."/>
            <person name="Hou Y."/>
            <person name="Wang H."/>
            <person name="Ai P."/>
            <person name="Liu Z."/>
            <person name="Yi F."/>
            <person name="Sun M."/>
            <person name="An G."/>
            <person name="Cheng J."/>
            <person name="Zhang Y."/>
            <person name="Shi Q."/>
            <person name="Xie Y."/>
            <person name="Shi X."/>
            <person name="Chang Y."/>
            <person name="Huang F."/>
            <person name="Chen Y."/>
            <person name="Hong S."/>
            <person name="Mi L."/>
            <person name="Sun Q."/>
            <person name="Zhang L."/>
            <person name="Zhou B."/>
            <person name="Peng R."/>
            <person name="Zhang X."/>
            <person name="Liu F."/>
        </authorList>
    </citation>
    <scope>NUCLEOTIDE SEQUENCE [LARGE SCALE GENOMIC DNA]</scope>
    <source>
        <strain evidence="3">cv. PA1801</strain>
    </source>
</reference>
<dbReference type="OrthoDB" id="2139127at2759"/>
<evidence type="ECO:0000313" key="2">
    <source>
        <dbReference type="EMBL" id="KAA3474100.1"/>
    </source>
</evidence>
<protein>
    <submittedName>
        <fullName evidence="2">Uncharacterized protein</fullName>
    </submittedName>
</protein>
<dbReference type="EMBL" id="SMMG02000005">
    <property type="protein sequence ID" value="KAA3474100.1"/>
    <property type="molecule type" value="Genomic_DNA"/>
</dbReference>
<organism evidence="2 3">
    <name type="scientific">Gossypium australe</name>
    <dbReference type="NCBI Taxonomy" id="47621"/>
    <lineage>
        <taxon>Eukaryota</taxon>
        <taxon>Viridiplantae</taxon>
        <taxon>Streptophyta</taxon>
        <taxon>Embryophyta</taxon>
        <taxon>Tracheophyta</taxon>
        <taxon>Spermatophyta</taxon>
        <taxon>Magnoliopsida</taxon>
        <taxon>eudicotyledons</taxon>
        <taxon>Gunneridae</taxon>
        <taxon>Pentapetalae</taxon>
        <taxon>rosids</taxon>
        <taxon>malvids</taxon>
        <taxon>Malvales</taxon>
        <taxon>Malvaceae</taxon>
        <taxon>Malvoideae</taxon>
        <taxon>Gossypium</taxon>
    </lineage>
</organism>
<name>A0A5B6VXS2_9ROSI</name>
<sequence length="112" mass="12428">MKFNPEKYAFGMQASRKGGRGEPIKDPSHHENAPSMNYKGHTVPHRQINPSPERVHAIDNSKSWLVYVNGSTAKIGSGASPLIIDPSGNEWQYKLSLGSKHPTTSSNLKPWY</sequence>
<evidence type="ECO:0000313" key="3">
    <source>
        <dbReference type="Proteomes" id="UP000325315"/>
    </source>
</evidence>
<dbReference type="AlphaFoldDB" id="A0A5B6VXS2"/>
<proteinExistence type="predicted"/>
<gene>
    <name evidence="2" type="ORF">EPI10_024421</name>
</gene>
<evidence type="ECO:0000256" key="1">
    <source>
        <dbReference type="SAM" id="MobiDB-lite"/>
    </source>
</evidence>